<proteinExistence type="predicted"/>
<accession>A0ABX6IIM6</accession>
<protein>
    <submittedName>
        <fullName evidence="3">Lipase</fullName>
    </submittedName>
</protein>
<dbReference type="Gene3D" id="1.10.260.130">
    <property type="match status" value="1"/>
</dbReference>
<evidence type="ECO:0000256" key="1">
    <source>
        <dbReference type="SAM" id="MobiDB-lite"/>
    </source>
</evidence>
<dbReference type="Gene3D" id="3.40.50.1820">
    <property type="entry name" value="alpha/beta hydrolase"/>
    <property type="match status" value="1"/>
</dbReference>
<feature type="region of interest" description="Disordered" evidence="1">
    <location>
        <begin position="1"/>
        <end position="23"/>
    </location>
</feature>
<dbReference type="SUPFAM" id="SSF53474">
    <property type="entry name" value="alpha/beta-Hydrolases"/>
    <property type="match status" value="1"/>
</dbReference>
<feature type="chain" id="PRO_5046404929" evidence="2">
    <location>
        <begin position="48"/>
        <end position="443"/>
    </location>
</feature>
<dbReference type="PIRSF" id="PIRSF029171">
    <property type="entry name" value="Esterase_LipA"/>
    <property type="match status" value="1"/>
</dbReference>
<organism evidence="3 4">
    <name type="scientific">Gordonia pseudamarae</name>
    <dbReference type="NCBI Taxonomy" id="2831662"/>
    <lineage>
        <taxon>Bacteria</taxon>
        <taxon>Bacillati</taxon>
        <taxon>Actinomycetota</taxon>
        <taxon>Actinomycetes</taxon>
        <taxon>Mycobacteriales</taxon>
        <taxon>Gordoniaceae</taxon>
        <taxon>Gordonia</taxon>
    </lineage>
</organism>
<sequence length="443" mass="47216">MGRHLVNRTDTRSTARRRTTRGRTSWLRAAVPALVAVSALVCGTVAAAPAAGVPDDGRVDAARIAKVNAALPTPLSDSFYKTPKNIAAYKQGQIISTRSRPNPPAFVDVKTYQIKFRSNDSENKPIAAITTVLVPNRKKANGPLLSFQHIVNAVGLECAPSQVLWTQDPNLTIREAPALNVVLQQGWTVSIPDHLGPRSAYGAAKLGGQISLDAITATQNFTPAAVKHSKVGLAGYSGGGMATAWAAALAPKYTPDLNIVGAAYGGVPMDLIKMAEGLGYNRPHPAFGLAFAAAIGLAREYSDKVTIFDFLSTDGKRMFSEMRNACTNDVLRIGAGHSARQVTKSGVQLFENKTFRKIGAENSLAMYPGVPTAPIFEWHSPTDVLIPLDSISSTIRRYCKAGTKVQTLLTPSPEHMSAAVIGVLPAMDFLSARFRGEPVPSTC</sequence>
<reference evidence="3" key="1">
    <citation type="journal article" date="2021" name="Nat. Microbiol.">
        <title>Cocultivation of an ultrasmall environmental parasitic bacterium with lytic ability against bacteria associated with wastewater foams.</title>
        <authorList>
            <person name="Batinovic S."/>
            <person name="Rose J.J.A."/>
            <person name="Ratcliffe J."/>
            <person name="Seviour R.J."/>
            <person name="Petrovski S."/>
        </authorList>
    </citation>
    <scope>NUCLEOTIDE SEQUENCE</scope>
    <source>
        <strain evidence="3">CON9</strain>
    </source>
</reference>
<evidence type="ECO:0000313" key="4">
    <source>
        <dbReference type="Proteomes" id="UP001059836"/>
    </source>
</evidence>
<dbReference type="Pfam" id="PF03583">
    <property type="entry name" value="LIP"/>
    <property type="match status" value="1"/>
</dbReference>
<dbReference type="EMBL" id="CP045809">
    <property type="protein sequence ID" value="QHN34991.1"/>
    <property type="molecule type" value="Genomic_DNA"/>
</dbReference>
<feature type="signal peptide" evidence="2">
    <location>
        <begin position="1"/>
        <end position="47"/>
    </location>
</feature>
<dbReference type="Proteomes" id="UP001059836">
    <property type="component" value="Chromosome"/>
</dbReference>
<evidence type="ECO:0000256" key="2">
    <source>
        <dbReference type="SAM" id="SignalP"/>
    </source>
</evidence>
<dbReference type="InterPro" id="IPR029058">
    <property type="entry name" value="AB_hydrolase_fold"/>
</dbReference>
<keyword evidence="4" id="KW-1185">Reference proteome</keyword>
<evidence type="ECO:0000313" key="3">
    <source>
        <dbReference type="EMBL" id="QHN34991.1"/>
    </source>
</evidence>
<dbReference type="PANTHER" id="PTHR34853">
    <property type="match status" value="1"/>
</dbReference>
<dbReference type="InterPro" id="IPR005152">
    <property type="entry name" value="Lipase_secreted"/>
</dbReference>
<keyword evidence="2" id="KW-0732">Signal</keyword>
<name>A0ABX6IIM6_9ACTN</name>
<dbReference type="PANTHER" id="PTHR34853:SF1">
    <property type="entry name" value="LIPASE 5"/>
    <property type="match status" value="1"/>
</dbReference>
<gene>
    <name evidence="3" type="ORF">GII31_08870</name>
</gene>